<evidence type="ECO:0000256" key="1">
    <source>
        <dbReference type="ARBA" id="ARBA00022737"/>
    </source>
</evidence>
<keyword evidence="1" id="KW-0677">Repeat</keyword>
<dbReference type="PROSITE" id="PS50303">
    <property type="entry name" value="PUM_HD"/>
    <property type="match status" value="1"/>
</dbReference>
<dbReference type="InterPro" id="IPR011989">
    <property type="entry name" value="ARM-like"/>
</dbReference>
<reference evidence="7" key="1">
    <citation type="submission" date="2011-05" db="EMBL/GenBank/DDBJ databases">
        <authorList>
            <person name="Richards S.R."/>
            <person name="Qu J."/>
            <person name="Jiang H."/>
            <person name="Jhangiani S.N."/>
            <person name="Agravi P."/>
            <person name="Goodspeed R."/>
            <person name="Gross S."/>
            <person name="Mandapat C."/>
            <person name="Jackson L."/>
            <person name="Mathew T."/>
            <person name="Pu L."/>
            <person name="Thornton R."/>
            <person name="Saada N."/>
            <person name="Wilczek-Boney K.B."/>
            <person name="Lee S."/>
            <person name="Kovar C."/>
            <person name="Wu Y."/>
            <person name="Scherer S.E."/>
            <person name="Worley K.C."/>
            <person name="Muzny D.M."/>
            <person name="Gibbs R."/>
        </authorList>
    </citation>
    <scope>NUCLEOTIDE SEQUENCE</scope>
    <source>
        <strain evidence="7">Brora</strain>
    </source>
</reference>
<name>T1J1K3_STRMM</name>
<dbReference type="InterPro" id="IPR001313">
    <property type="entry name" value="Pumilio_RNA-bd_rpt"/>
</dbReference>
<dbReference type="InterPro" id="IPR012959">
    <property type="entry name" value="CPL_dom"/>
</dbReference>
<dbReference type="EMBL" id="JH431789">
    <property type="status" value="NOT_ANNOTATED_CDS"/>
    <property type="molecule type" value="Genomic_DNA"/>
</dbReference>
<dbReference type="HOGENOM" id="CLU_013994_0_1_1"/>
<dbReference type="InterPro" id="IPR033133">
    <property type="entry name" value="PUM-HD"/>
</dbReference>
<feature type="domain" description="PUM-HD" evidence="5">
    <location>
        <begin position="122"/>
        <end position="471"/>
    </location>
</feature>
<dbReference type="SUPFAM" id="SSF48371">
    <property type="entry name" value="ARM repeat"/>
    <property type="match status" value="1"/>
</dbReference>
<accession>T1J1K3</accession>
<evidence type="ECO:0000256" key="2">
    <source>
        <dbReference type="ARBA" id="ARBA00022884"/>
    </source>
</evidence>
<feature type="region of interest" description="Disordered" evidence="4">
    <location>
        <begin position="1"/>
        <end position="105"/>
    </location>
</feature>
<reference evidence="6" key="2">
    <citation type="submission" date="2015-02" db="UniProtKB">
        <authorList>
            <consortium name="EnsemblMetazoa"/>
        </authorList>
    </citation>
    <scope>IDENTIFICATION</scope>
</reference>
<dbReference type="PANTHER" id="PTHR13389:SF0">
    <property type="entry name" value="PUMILIO HOMOLOG 3"/>
    <property type="match status" value="1"/>
</dbReference>
<dbReference type="Proteomes" id="UP000014500">
    <property type="component" value="Unassembled WGS sequence"/>
</dbReference>
<evidence type="ECO:0000259" key="5">
    <source>
        <dbReference type="PROSITE" id="PS50303"/>
    </source>
</evidence>
<dbReference type="GO" id="GO:0003729">
    <property type="term" value="F:mRNA binding"/>
    <property type="evidence" value="ECO:0007669"/>
    <property type="project" value="TreeGrafter"/>
</dbReference>
<sequence>MTTKRKSKTTQDGSPSKIKKFDNATEAASEPKPLKSALKHKKPVISETTSKKAVEFSPNTEEEKTNLYKISDKSKSIKKEKSKPKFGNKSKDSESKSKVPAKKKERKAFYKAAKNNYEIITKAKQVWERFRNTKNKEKVPENADELYSLIKGHTVQLVYAHDTSRVIECLMSLGPEHIKDAVYDELKDEIVKMSQSKYAKFFVLSLLKYGKKEQKSQVITLLTKDVVRLMKHTEAAAVVEASFNEHASTGQRKLMIEPFYGSYKLYKLDGDQSFAEIMKDPIKRQVILEFMKKTLLDIVEKSVIYYSLIHKVLLDYLEYCDETDRNEMIDTIKLSVVQILHTRDGSRVALKCIWNGSAKIRKLIIKSFKMNVTKICKEKQGHLVLLAIFDCLDDTELVKKIIISEIITNFRDIIFDPEGKKVVIYLLAGRDTDYISPGIIDILKEGDANSISKKDKPTRQKELLAGIAPTIANFFIQNPRELLFNVNTVHIAQSVLRFIPEFRNKTLDTVVSITSEPFSADDKTSSHIIDNSIGHSFLKKLLKYDKMSRDKSGDLFCEKLMSVIEPNNFFDWINCNRGTFIIISLIETGIESVVLKLKKILKPAQKTLAQKTFTGAQILLKKLKNKDE</sequence>
<evidence type="ECO:0000313" key="6">
    <source>
        <dbReference type="EnsemblMetazoa" id="SMAR007422-PA"/>
    </source>
</evidence>
<dbReference type="GO" id="GO:0006417">
    <property type="term" value="P:regulation of translation"/>
    <property type="evidence" value="ECO:0007669"/>
    <property type="project" value="TreeGrafter"/>
</dbReference>
<dbReference type="PhylomeDB" id="T1J1K3"/>
<keyword evidence="2" id="KW-0694">RNA-binding</keyword>
<dbReference type="PANTHER" id="PTHR13389">
    <property type="entry name" value="PUMILIO HOMOLOG 3"/>
    <property type="match status" value="1"/>
</dbReference>
<proteinExistence type="predicted"/>
<dbReference type="STRING" id="126957.T1J1K3"/>
<dbReference type="GO" id="GO:0005730">
    <property type="term" value="C:nucleolus"/>
    <property type="evidence" value="ECO:0007669"/>
    <property type="project" value="TreeGrafter"/>
</dbReference>
<evidence type="ECO:0000256" key="3">
    <source>
        <dbReference type="PROSITE-ProRule" id="PRU00317"/>
    </source>
</evidence>
<dbReference type="eggNOG" id="KOG2050">
    <property type="taxonomic scope" value="Eukaryota"/>
</dbReference>
<dbReference type="Gene3D" id="1.25.10.10">
    <property type="entry name" value="Leucine-rich Repeat Variant"/>
    <property type="match status" value="1"/>
</dbReference>
<evidence type="ECO:0000313" key="7">
    <source>
        <dbReference type="Proteomes" id="UP000014500"/>
    </source>
</evidence>
<dbReference type="PROSITE" id="PS50302">
    <property type="entry name" value="PUM"/>
    <property type="match status" value="1"/>
</dbReference>
<protein>
    <recommendedName>
        <fullName evidence="5">PUM-HD domain-containing protein</fullName>
    </recommendedName>
</protein>
<keyword evidence="7" id="KW-1185">Reference proteome</keyword>
<feature type="compositionally biased region" description="Basic and acidic residues" evidence="4">
    <location>
        <begin position="61"/>
        <end position="79"/>
    </location>
</feature>
<feature type="repeat" description="Pumilio" evidence="3">
    <location>
        <begin position="185"/>
        <end position="220"/>
    </location>
</feature>
<dbReference type="OMA" id="YGPEFSI"/>
<dbReference type="InterPro" id="IPR040059">
    <property type="entry name" value="PUM3"/>
</dbReference>
<dbReference type="InterPro" id="IPR016024">
    <property type="entry name" value="ARM-type_fold"/>
</dbReference>
<evidence type="ECO:0000256" key="4">
    <source>
        <dbReference type="SAM" id="MobiDB-lite"/>
    </source>
</evidence>
<dbReference type="Pfam" id="PF08144">
    <property type="entry name" value="CPL"/>
    <property type="match status" value="1"/>
</dbReference>
<organism evidence="6 7">
    <name type="scientific">Strigamia maritima</name>
    <name type="common">European centipede</name>
    <name type="synonym">Geophilus maritimus</name>
    <dbReference type="NCBI Taxonomy" id="126957"/>
    <lineage>
        <taxon>Eukaryota</taxon>
        <taxon>Metazoa</taxon>
        <taxon>Ecdysozoa</taxon>
        <taxon>Arthropoda</taxon>
        <taxon>Myriapoda</taxon>
        <taxon>Chilopoda</taxon>
        <taxon>Pleurostigmophora</taxon>
        <taxon>Geophilomorpha</taxon>
        <taxon>Linotaeniidae</taxon>
        <taxon>Strigamia</taxon>
    </lineage>
</organism>
<dbReference type="SMART" id="SM00025">
    <property type="entry name" value="Pumilio"/>
    <property type="match status" value="6"/>
</dbReference>
<dbReference type="EnsemblMetazoa" id="SMAR007422-RA">
    <property type="protein sequence ID" value="SMAR007422-PA"/>
    <property type="gene ID" value="SMAR007422"/>
</dbReference>
<dbReference type="AlphaFoldDB" id="T1J1K3"/>